<evidence type="ECO:0000256" key="3">
    <source>
        <dbReference type="ARBA" id="ARBA00022729"/>
    </source>
</evidence>
<reference evidence="8 9" key="1">
    <citation type="submission" date="2016-02" db="EMBL/GenBank/DDBJ databases">
        <authorList>
            <consortium name="Pathogen Informatics"/>
        </authorList>
    </citation>
    <scope>NUCLEOTIDE SEQUENCE [LARGE SCALE GENOMIC DNA]</scope>
    <source>
        <strain evidence="8 9">LSS54</strain>
    </source>
</reference>
<dbReference type="EMBL" id="FIHD01000068">
    <property type="protein sequence ID" value="CYV20592.1"/>
    <property type="molecule type" value="Genomic_DNA"/>
</dbReference>
<dbReference type="GO" id="GO:0005815">
    <property type="term" value="C:microtubule organizing center"/>
    <property type="evidence" value="ECO:0007669"/>
    <property type="project" value="TreeGrafter"/>
</dbReference>
<dbReference type="Gene3D" id="1.20.120.330">
    <property type="entry name" value="Nucleotidyltransferases domain 2"/>
    <property type="match status" value="1"/>
</dbReference>
<gene>
    <name evidence="8" type="ORF">ERS132416_02302</name>
</gene>
<organism evidence="8 9">
    <name type="scientific">Streptococcus suis</name>
    <dbReference type="NCBI Taxonomy" id="1307"/>
    <lineage>
        <taxon>Bacteria</taxon>
        <taxon>Bacillati</taxon>
        <taxon>Bacillota</taxon>
        <taxon>Bacilli</taxon>
        <taxon>Lactobacillales</taxon>
        <taxon>Streptococcaceae</taxon>
        <taxon>Streptococcus</taxon>
    </lineage>
</organism>
<feature type="coiled-coil region" evidence="5">
    <location>
        <begin position="60"/>
        <end position="115"/>
    </location>
</feature>
<dbReference type="GO" id="GO:0051959">
    <property type="term" value="F:dynein light intermediate chain binding"/>
    <property type="evidence" value="ECO:0007669"/>
    <property type="project" value="TreeGrafter"/>
</dbReference>
<keyword evidence="5" id="KW-0175">Coiled coil</keyword>
<dbReference type="NCBIfam" id="TIGR04320">
    <property type="entry name" value="Surf_Exclu_PgrA"/>
    <property type="match status" value="1"/>
</dbReference>
<dbReference type="GO" id="GO:0008017">
    <property type="term" value="F:microtubule binding"/>
    <property type="evidence" value="ECO:0007669"/>
    <property type="project" value="TreeGrafter"/>
</dbReference>
<sequence>MNKNKNLNSQGSIRKLKGFGAVGVLTFGLLAGVSVKAEEVVTTTVVDEATEVVADETSTKELLEQSVETTANQVEEAQTAVTQAEEVVTTAQEQLATEQEEKRVADEVAQQARQEYTTAQADVTTKTAELKTAEEAVTTAQDAVSTAQEGIQPAEEADVQRQEAIDEAQTAVDTAKLDVTQAEDDVKTANDALALAENEVNQAQVEVDKAQAEVDSLFSVKLSDTYGQLLKDFYGAAREGNTAERDRIWKELDAESKRLLAESRANNTMDNLKEALNAVESNQRVIIKQGGNGLNEMTMADWIELTQYAQLIVNDIRDQLGVDTKVLVSQGMMGLAKTISNGYLSRNHPLGLGHNHQAMLDGIRTYNQAIAENGSPEFIRFDSRDYTMADLKLGIAADFVAMMLDDARDWQAFGHAMSTAGLYDANSGNTTGVQYLGIHGYTVELGSGILHEYTNGEGSELVKEGLIENPVNPQALKQALTVAQTRLATAQMKVSGAKVNADTAQTALTTAKGILTKAEADLKSALAIPLQTPLANEALKQAKSNLTKAVFNRASADTALTTAKTVRDEKLKSLNDANAEVTRQTADIPVALNTVNSAKSKLSTAKTALNDALNKHTQAVDAYKLYMNSLVTPEKPTVPVTPEVPEVPVTPETPVETPVETPEKPVETPEKPVEKPTVPVTPEKPVTIDVIKGEDGIPVITAKGEPAYHELPTLDISSLGLTPEEVPAEEVPVEEVPSTEVPTTEGKTPVVTVDYAPTFETKDEVQVTPKVVNHSSELKQSTEDSVKILPNTGDTKTNLSYLGLGILGLGALVKSRKKYR</sequence>
<dbReference type="PANTHER" id="PTHR18947:SF28">
    <property type="entry name" value="GIRDIN, ISOFORM A"/>
    <property type="match status" value="1"/>
</dbReference>
<dbReference type="InterPro" id="IPR019931">
    <property type="entry name" value="LPXTG_anchor"/>
</dbReference>
<dbReference type="GO" id="GO:0005737">
    <property type="term" value="C:cytoplasm"/>
    <property type="evidence" value="ECO:0007669"/>
    <property type="project" value="TreeGrafter"/>
</dbReference>
<dbReference type="PANTHER" id="PTHR18947">
    <property type="entry name" value="HOOK PROTEINS"/>
    <property type="match status" value="1"/>
</dbReference>
<feature type="coiled-coil region" evidence="5">
    <location>
        <begin position="165"/>
        <end position="220"/>
    </location>
</feature>
<dbReference type="GO" id="GO:0031122">
    <property type="term" value="P:cytoplasmic microtubule organization"/>
    <property type="evidence" value="ECO:0007669"/>
    <property type="project" value="TreeGrafter"/>
</dbReference>
<evidence type="ECO:0000256" key="4">
    <source>
        <dbReference type="ARBA" id="ARBA00023088"/>
    </source>
</evidence>
<dbReference type="NCBIfam" id="TIGR01167">
    <property type="entry name" value="LPXTG_anchor"/>
    <property type="match status" value="1"/>
</dbReference>
<feature type="compositionally biased region" description="Basic and acidic residues" evidence="6">
    <location>
        <begin position="661"/>
        <end position="674"/>
    </location>
</feature>
<proteinExistence type="predicted"/>
<dbReference type="PROSITE" id="PS50847">
    <property type="entry name" value="GRAM_POS_ANCHORING"/>
    <property type="match status" value="1"/>
</dbReference>
<evidence type="ECO:0000313" key="9">
    <source>
        <dbReference type="Proteomes" id="UP000073494"/>
    </source>
</evidence>
<evidence type="ECO:0000256" key="6">
    <source>
        <dbReference type="SAM" id="MobiDB-lite"/>
    </source>
</evidence>
<keyword evidence="3" id="KW-0732">Signal</keyword>
<accession>A0A0Z8HP01</accession>
<dbReference type="InterPro" id="IPR027607">
    <property type="entry name" value="Surf_Exclu_SEC10/PgrA"/>
</dbReference>
<dbReference type="GO" id="GO:0030705">
    <property type="term" value="P:cytoskeleton-dependent intracellular transport"/>
    <property type="evidence" value="ECO:0007669"/>
    <property type="project" value="TreeGrafter"/>
</dbReference>
<dbReference type="RefSeq" id="WP_061844969.1">
    <property type="nucleotide sequence ID" value="NZ_FIHD01000068.1"/>
</dbReference>
<feature type="region of interest" description="Disordered" evidence="6">
    <location>
        <begin position="637"/>
        <end position="681"/>
    </location>
</feature>
<protein>
    <submittedName>
        <fullName evidence="8">Transposon related peptidoglycan linked protein (LPXTG motif)</fullName>
    </submittedName>
</protein>
<feature type="domain" description="Gram-positive cocci surface proteins LPxTG" evidence="7">
    <location>
        <begin position="789"/>
        <end position="820"/>
    </location>
</feature>
<keyword evidence="4" id="KW-0572">Peptidoglycan-anchor</keyword>
<evidence type="ECO:0000313" key="8">
    <source>
        <dbReference type="EMBL" id="CYV20592.1"/>
    </source>
</evidence>
<dbReference type="Proteomes" id="UP000073494">
    <property type="component" value="Unassembled WGS sequence"/>
</dbReference>
<dbReference type="AlphaFoldDB" id="A0A0Z8HP01"/>
<keyword evidence="2" id="KW-0964">Secreted</keyword>
<evidence type="ECO:0000256" key="1">
    <source>
        <dbReference type="ARBA" id="ARBA00022512"/>
    </source>
</evidence>
<name>A0A0Z8HP01_STRSU</name>
<feature type="compositionally biased region" description="Low complexity" evidence="6">
    <location>
        <begin position="637"/>
        <end position="660"/>
    </location>
</feature>
<evidence type="ECO:0000256" key="5">
    <source>
        <dbReference type="SAM" id="Coils"/>
    </source>
</evidence>
<keyword evidence="1" id="KW-0134">Cell wall</keyword>
<evidence type="ECO:0000256" key="2">
    <source>
        <dbReference type="ARBA" id="ARBA00022525"/>
    </source>
</evidence>
<evidence type="ECO:0000259" key="7">
    <source>
        <dbReference type="PROSITE" id="PS50847"/>
    </source>
</evidence>